<evidence type="ECO:0000313" key="2">
    <source>
        <dbReference type="Proteomes" id="UP001165367"/>
    </source>
</evidence>
<accession>A0ABS9KXR1</accession>
<proteinExistence type="predicted"/>
<keyword evidence="2" id="KW-1185">Reference proteome</keyword>
<protein>
    <submittedName>
        <fullName evidence="1">Uncharacterized protein</fullName>
    </submittedName>
</protein>
<dbReference type="Proteomes" id="UP001165367">
    <property type="component" value="Unassembled WGS sequence"/>
</dbReference>
<name>A0ABS9KXR1_9BACT</name>
<sequence length="82" mass="9479">MEENIFDIRFDYEGKNYEGWVNPSEKLNDSGKPVSFHVVLDGVHFGYLSFQNSSWSVNENRPEGLVLATGKEIEKYYSVQNE</sequence>
<dbReference type="EMBL" id="JAKLTR010000017">
    <property type="protein sequence ID" value="MCG2617019.1"/>
    <property type="molecule type" value="Genomic_DNA"/>
</dbReference>
<dbReference type="RefSeq" id="WP_237875556.1">
    <property type="nucleotide sequence ID" value="NZ_JAKLTR010000017.1"/>
</dbReference>
<evidence type="ECO:0000313" key="1">
    <source>
        <dbReference type="EMBL" id="MCG2617019.1"/>
    </source>
</evidence>
<gene>
    <name evidence="1" type="ORF">LZZ85_22175</name>
</gene>
<reference evidence="1" key="1">
    <citation type="submission" date="2022-01" db="EMBL/GenBank/DDBJ databases">
        <authorList>
            <person name="Jo J.-H."/>
            <person name="Im W.-T."/>
        </authorList>
    </citation>
    <scope>NUCLEOTIDE SEQUENCE</scope>
    <source>
        <strain evidence="1">NA20</strain>
    </source>
</reference>
<comment type="caution">
    <text evidence="1">The sequence shown here is derived from an EMBL/GenBank/DDBJ whole genome shotgun (WGS) entry which is preliminary data.</text>
</comment>
<organism evidence="1 2">
    <name type="scientific">Terrimonas ginsenosidimutans</name>
    <dbReference type="NCBI Taxonomy" id="2908004"/>
    <lineage>
        <taxon>Bacteria</taxon>
        <taxon>Pseudomonadati</taxon>
        <taxon>Bacteroidota</taxon>
        <taxon>Chitinophagia</taxon>
        <taxon>Chitinophagales</taxon>
        <taxon>Chitinophagaceae</taxon>
        <taxon>Terrimonas</taxon>
    </lineage>
</organism>